<comment type="similarity">
    <text evidence="6">Belongs to the UTP23/FCF1 family. UTP23 subfamily.</text>
</comment>
<dbReference type="PANTHER" id="PTHR12416">
    <property type="entry name" value="RRNA-PROCESSING PROTEIN UTP23 HOMOLOG"/>
    <property type="match status" value="1"/>
</dbReference>
<reference evidence="10 11" key="1">
    <citation type="journal article" date="2023" name="Elife">
        <title>Identification of key yeast species and microbe-microbe interactions impacting larval growth of Drosophila in the wild.</title>
        <authorList>
            <person name="Mure A."/>
            <person name="Sugiura Y."/>
            <person name="Maeda R."/>
            <person name="Honda K."/>
            <person name="Sakurai N."/>
            <person name="Takahashi Y."/>
            <person name="Watada M."/>
            <person name="Katoh T."/>
            <person name="Gotoh A."/>
            <person name="Gotoh Y."/>
            <person name="Taniguchi I."/>
            <person name="Nakamura K."/>
            <person name="Hayashi T."/>
            <person name="Katayama T."/>
            <person name="Uemura T."/>
            <person name="Hattori Y."/>
        </authorList>
    </citation>
    <scope>NUCLEOTIDE SEQUENCE [LARGE SCALE GENOMIC DNA]</scope>
    <source>
        <strain evidence="10 11">PK-24</strain>
    </source>
</reference>
<evidence type="ECO:0000256" key="6">
    <source>
        <dbReference type="ARBA" id="ARBA00038503"/>
    </source>
</evidence>
<dbReference type="FunFam" id="3.40.50.1010:FF:000006">
    <property type="entry name" value="rRNA-processing protein UTP23 homolog"/>
    <property type="match status" value="1"/>
</dbReference>
<dbReference type="AlphaFoldDB" id="A0AAV5R728"/>
<evidence type="ECO:0000256" key="2">
    <source>
        <dbReference type="ARBA" id="ARBA00022517"/>
    </source>
</evidence>
<comment type="subcellular location">
    <subcellularLocation>
        <location evidence="1">Nucleus</location>
        <location evidence="1">Nucleolus</location>
    </subcellularLocation>
</comment>
<accession>A0AAV5R728</accession>
<dbReference type="Pfam" id="PF24779">
    <property type="entry name" value="UTP23_sensor"/>
    <property type="match status" value="1"/>
</dbReference>
<comment type="function">
    <text evidence="5">Involved in rRNA-processing and ribosome biogenesis.</text>
</comment>
<keyword evidence="3" id="KW-0698">rRNA processing</keyword>
<name>A0AAV5R728_PICKL</name>
<feature type="compositionally biased region" description="Basic and acidic residues" evidence="8">
    <location>
        <begin position="263"/>
        <end position="280"/>
    </location>
</feature>
<feature type="domain" description="UTP23 sensor motif region" evidence="9">
    <location>
        <begin position="202"/>
        <end position="220"/>
    </location>
</feature>
<evidence type="ECO:0000259" key="9">
    <source>
        <dbReference type="Pfam" id="PF24779"/>
    </source>
</evidence>
<dbReference type="InterPro" id="IPR029060">
    <property type="entry name" value="PIN-like_dom_sf"/>
</dbReference>
<keyword evidence="2" id="KW-0690">Ribosome biogenesis</keyword>
<feature type="region of interest" description="Disordered" evidence="8">
    <location>
        <begin position="171"/>
        <end position="293"/>
    </location>
</feature>
<feature type="compositionally biased region" description="Basic and acidic residues" evidence="8">
    <location>
        <begin position="227"/>
        <end position="240"/>
    </location>
</feature>
<evidence type="ECO:0000256" key="1">
    <source>
        <dbReference type="ARBA" id="ARBA00004604"/>
    </source>
</evidence>
<dbReference type="Pfam" id="PF04900">
    <property type="entry name" value="Fcf1"/>
    <property type="match status" value="1"/>
</dbReference>
<comment type="caution">
    <text evidence="10">The sequence shown here is derived from an EMBL/GenBank/DDBJ whole genome shotgun (WGS) entry which is preliminary data.</text>
</comment>
<dbReference type="Gene3D" id="3.40.50.1010">
    <property type="entry name" value="5'-nuclease"/>
    <property type="match status" value="1"/>
</dbReference>
<sequence length="293" mass="33388">MRQKRAKQYRKQMQVLRTAFKFKTPIQCLVDDSTVLESAKTSYDLIKGINSVVQMECKFLITQCCIQHLYDSNNQLAVDLAKRMEKRRCGHKETLSSFECMKSITNVEGENKYRYLVVTQDENLRTSLRNIAGVPLVFLHRSVLVMEPLSKVTKRVVSAVERMKLTQGLNSIDAGKRSRDSDNEDGEDGEGDDQNNENRPVKKGKKVKGVNPLAMKKKQKKVVPAKSTDKQDTESNDDGKKKRRRRKHGKNSTANNENDEQSEEKSEIVANEQREDKPSEPEPVATETNPTEV</sequence>
<dbReference type="InterPro" id="IPR057776">
    <property type="entry name" value="UTP23_sensor"/>
</dbReference>
<dbReference type="CDD" id="cd09865">
    <property type="entry name" value="PIN_ScUtp23p-like"/>
    <property type="match status" value="1"/>
</dbReference>
<proteinExistence type="inferred from homology"/>
<keyword evidence="11" id="KW-1185">Reference proteome</keyword>
<feature type="compositionally biased region" description="Basic residues" evidence="8">
    <location>
        <begin position="241"/>
        <end position="250"/>
    </location>
</feature>
<evidence type="ECO:0000256" key="5">
    <source>
        <dbReference type="ARBA" id="ARBA00037300"/>
    </source>
</evidence>
<dbReference type="InterPro" id="IPR006984">
    <property type="entry name" value="Fcf1/UTP23"/>
</dbReference>
<protein>
    <recommendedName>
        <fullName evidence="7">U three protein 23</fullName>
    </recommendedName>
</protein>
<feature type="compositionally biased region" description="Acidic residues" evidence="8">
    <location>
        <begin position="182"/>
        <end position="195"/>
    </location>
</feature>
<dbReference type="EMBL" id="BTGB01000005">
    <property type="protein sequence ID" value="GMM47326.1"/>
    <property type="molecule type" value="Genomic_DNA"/>
</dbReference>
<evidence type="ECO:0000256" key="4">
    <source>
        <dbReference type="ARBA" id="ARBA00023242"/>
    </source>
</evidence>
<evidence type="ECO:0000256" key="7">
    <source>
        <dbReference type="ARBA" id="ARBA00076388"/>
    </source>
</evidence>
<keyword evidence="4" id="KW-0539">Nucleus</keyword>
<gene>
    <name evidence="10" type="ORF">DAPK24_039010</name>
</gene>
<dbReference type="Proteomes" id="UP001378960">
    <property type="component" value="Unassembled WGS sequence"/>
</dbReference>
<evidence type="ECO:0000313" key="10">
    <source>
        <dbReference type="EMBL" id="GMM47326.1"/>
    </source>
</evidence>
<organism evidence="10 11">
    <name type="scientific">Pichia kluyveri</name>
    <name type="common">Yeast</name>
    <dbReference type="NCBI Taxonomy" id="36015"/>
    <lineage>
        <taxon>Eukaryota</taxon>
        <taxon>Fungi</taxon>
        <taxon>Dikarya</taxon>
        <taxon>Ascomycota</taxon>
        <taxon>Saccharomycotina</taxon>
        <taxon>Pichiomycetes</taxon>
        <taxon>Pichiales</taxon>
        <taxon>Pichiaceae</taxon>
        <taxon>Pichia</taxon>
    </lineage>
</organism>
<evidence type="ECO:0000313" key="11">
    <source>
        <dbReference type="Proteomes" id="UP001378960"/>
    </source>
</evidence>
<dbReference type="SUPFAM" id="SSF88723">
    <property type="entry name" value="PIN domain-like"/>
    <property type="match status" value="1"/>
</dbReference>
<evidence type="ECO:0000256" key="8">
    <source>
        <dbReference type="SAM" id="MobiDB-lite"/>
    </source>
</evidence>
<evidence type="ECO:0000256" key="3">
    <source>
        <dbReference type="ARBA" id="ARBA00022552"/>
    </source>
</evidence>
<dbReference type="GO" id="GO:0032040">
    <property type="term" value="C:small-subunit processome"/>
    <property type="evidence" value="ECO:0007669"/>
    <property type="project" value="InterPro"/>
</dbReference>
<dbReference type="GO" id="GO:0006364">
    <property type="term" value="P:rRNA processing"/>
    <property type="evidence" value="ECO:0007669"/>
    <property type="project" value="UniProtKB-KW"/>
</dbReference>